<dbReference type="Gene3D" id="3.40.50.1450">
    <property type="entry name" value="HybD-like"/>
    <property type="match status" value="1"/>
</dbReference>
<keyword evidence="1" id="KW-0645">Protease</keyword>
<comment type="caution">
    <text evidence="1">The sequence shown here is derived from an EMBL/GenBank/DDBJ whole genome shotgun (WGS) entry which is preliminary data.</text>
</comment>
<evidence type="ECO:0000313" key="1">
    <source>
        <dbReference type="EMBL" id="MCQ8129373.1"/>
    </source>
</evidence>
<protein>
    <submittedName>
        <fullName evidence="1">Hydrogenase maturation protease</fullName>
    </submittedName>
</protein>
<dbReference type="CDD" id="cd06066">
    <property type="entry name" value="H2MP_NAD-link-bidir"/>
    <property type="match status" value="1"/>
</dbReference>
<proteinExistence type="predicted"/>
<dbReference type="InterPro" id="IPR000671">
    <property type="entry name" value="Peptidase_A31"/>
</dbReference>
<dbReference type="GO" id="GO:0008233">
    <property type="term" value="F:peptidase activity"/>
    <property type="evidence" value="ECO:0007669"/>
    <property type="project" value="UniProtKB-KW"/>
</dbReference>
<keyword evidence="1" id="KW-0378">Hydrolase</keyword>
<dbReference type="SUPFAM" id="SSF53163">
    <property type="entry name" value="HybD-like"/>
    <property type="match status" value="1"/>
</dbReference>
<name>A0ABT1U699_9GAMM</name>
<organism evidence="1 2">
    <name type="scientific">Methylomonas rivi</name>
    <dbReference type="NCBI Taxonomy" id="2952226"/>
    <lineage>
        <taxon>Bacteria</taxon>
        <taxon>Pseudomonadati</taxon>
        <taxon>Pseudomonadota</taxon>
        <taxon>Gammaproteobacteria</taxon>
        <taxon>Methylococcales</taxon>
        <taxon>Methylococcaceae</taxon>
        <taxon>Methylomonas</taxon>
    </lineage>
</organism>
<dbReference type="InterPro" id="IPR023430">
    <property type="entry name" value="Pept_HybD-like_dom_sf"/>
</dbReference>
<reference evidence="1 2" key="1">
    <citation type="submission" date="2022-07" db="EMBL/GenBank/DDBJ databases">
        <title>Methylomonas rivi sp. nov., Methylomonas rosea sp. nov., Methylomonas aureus sp. nov. and Methylomonas subterranea sp. nov., four novel methanotrophs isolated from a freshwater creek and the deep terrestrial subsurface.</title>
        <authorList>
            <person name="Abin C."/>
            <person name="Sankaranarayanan K."/>
            <person name="Garner C."/>
            <person name="Sindelar R."/>
            <person name="Kotary K."/>
            <person name="Garner R."/>
            <person name="Barclay S."/>
            <person name="Lawson P."/>
            <person name="Krumholz L."/>
        </authorList>
    </citation>
    <scope>NUCLEOTIDE SEQUENCE [LARGE SCALE GENOMIC DNA]</scope>
    <source>
        <strain evidence="1 2">WSC-6</strain>
    </source>
</reference>
<sequence>MTKPILVFGYGNLSRGDDAVGPLLLAHLEQHADLSRVELLTDFQLQIEHALDLQNRELVIFVDAAVSGDSPFGFSRLAPRRDNSYTSHAMSPVALLQVFENITGEMAPPGFLLSIKTTSFELGDGLSASAEDHLRQACRFAERILALPARKILAAAEEYRETASHC</sequence>
<dbReference type="Proteomes" id="UP001524586">
    <property type="component" value="Unassembled WGS sequence"/>
</dbReference>
<dbReference type="RefSeq" id="WP_256615797.1">
    <property type="nucleotide sequence ID" value="NZ_JANIBK010000070.1"/>
</dbReference>
<gene>
    <name evidence="1" type="ORF">NP596_13000</name>
</gene>
<dbReference type="GO" id="GO:0006508">
    <property type="term" value="P:proteolysis"/>
    <property type="evidence" value="ECO:0007669"/>
    <property type="project" value="UniProtKB-KW"/>
</dbReference>
<dbReference type="PANTHER" id="PTHR30302">
    <property type="entry name" value="HYDROGENASE 1 MATURATION PROTEASE"/>
    <property type="match status" value="1"/>
</dbReference>
<keyword evidence="2" id="KW-1185">Reference proteome</keyword>
<dbReference type="EMBL" id="JANIBK010000070">
    <property type="protein sequence ID" value="MCQ8129373.1"/>
    <property type="molecule type" value="Genomic_DNA"/>
</dbReference>
<dbReference type="PANTHER" id="PTHR30302:SF5">
    <property type="entry name" value="SLR1876 PROTEIN"/>
    <property type="match status" value="1"/>
</dbReference>
<evidence type="ECO:0000313" key="2">
    <source>
        <dbReference type="Proteomes" id="UP001524586"/>
    </source>
</evidence>
<dbReference type="NCBIfam" id="TIGR00072">
    <property type="entry name" value="hydrog_prot"/>
    <property type="match status" value="1"/>
</dbReference>
<accession>A0ABT1U699</accession>